<accession>A0A1T4V5H5</accession>
<dbReference type="InterPro" id="IPR036388">
    <property type="entry name" value="WH-like_DNA-bd_sf"/>
</dbReference>
<evidence type="ECO:0000256" key="3">
    <source>
        <dbReference type="ARBA" id="ARBA00023125"/>
    </source>
</evidence>
<dbReference type="Pfam" id="PF03466">
    <property type="entry name" value="LysR_substrate"/>
    <property type="match status" value="1"/>
</dbReference>
<dbReference type="InterPro" id="IPR036390">
    <property type="entry name" value="WH_DNA-bd_sf"/>
</dbReference>
<dbReference type="FunFam" id="1.10.10.10:FF:000001">
    <property type="entry name" value="LysR family transcriptional regulator"/>
    <property type="match status" value="1"/>
</dbReference>
<sequence>MLLRQMKYFKAVVDHKNFYDAAEACNISQSAISQQIKALEDELGVLLLRRHNRTFSLTEAGELFYRKSTIILSDVNVLLSDIRRQVQHKDESLRIGYPVNFADEQIINSVSVFKKRYPDAVLELESGNHERLYELLKTGKVDIAINDQRRAFSDDYLNIELTAFPLSVEISMYHPYATLDVVEIEDLKNFPCILIADKSQEDTEFTYYHDIIGFVGDFIFARNLNEARLMVTSGKGIMPVEGRVTVPNISSTVKRLSLLKNGQIINRKYCAFSKKSPTGYNVLEFIEELKKQFQNQ</sequence>
<dbReference type="SUPFAM" id="SSF46785">
    <property type="entry name" value="Winged helix' DNA-binding domain"/>
    <property type="match status" value="1"/>
</dbReference>
<dbReference type="GO" id="GO:0003677">
    <property type="term" value="F:DNA binding"/>
    <property type="evidence" value="ECO:0007669"/>
    <property type="project" value="UniProtKB-KW"/>
</dbReference>
<dbReference type="CDD" id="cd05466">
    <property type="entry name" value="PBP2_LTTR_substrate"/>
    <property type="match status" value="1"/>
</dbReference>
<gene>
    <name evidence="6" type="ORF">SAMN02745213_00842</name>
</gene>
<name>A0A1T4V5H5_9GAMM</name>
<dbReference type="EMBL" id="FUXX01000010">
    <property type="protein sequence ID" value="SKA60238.1"/>
    <property type="molecule type" value="Genomic_DNA"/>
</dbReference>
<evidence type="ECO:0000256" key="1">
    <source>
        <dbReference type="ARBA" id="ARBA00009437"/>
    </source>
</evidence>
<dbReference type="Gene3D" id="3.40.190.290">
    <property type="match status" value="1"/>
</dbReference>
<evidence type="ECO:0000313" key="7">
    <source>
        <dbReference type="Proteomes" id="UP000242432"/>
    </source>
</evidence>
<proteinExistence type="inferred from homology"/>
<keyword evidence="4" id="KW-0804">Transcription</keyword>
<dbReference type="InterPro" id="IPR005119">
    <property type="entry name" value="LysR_subst-bd"/>
</dbReference>
<evidence type="ECO:0000256" key="2">
    <source>
        <dbReference type="ARBA" id="ARBA00023015"/>
    </source>
</evidence>
<dbReference type="PANTHER" id="PTHR30346">
    <property type="entry name" value="TRANSCRIPTIONAL DUAL REGULATOR HCAR-RELATED"/>
    <property type="match status" value="1"/>
</dbReference>
<dbReference type="SUPFAM" id="SSF53850">
    <property type="entry name" value="Periplasmic binding protein-like II"/>
    <property type="match status" value="1"/>
</dbReference>
<organism evidence="6 7">
    <name type="scientific">Succinivibrio dextrinosolvens DSM 3072</name>
    <dbReference type="NCBI Taxonomy" id="1123324"/>
    <lineage>
        <taxon>Bacteria</taxon>
        <taxon>Pseudomonadati</taxon>
        <taxon>Pseudomonadota</taxon>
        <taxon>Gammaproteobacteria</taxon>
        <taxon>Aeromonadales</taxon>
        <taxon>Succinivibrionaceae</taxon>
        <taxon>Succinivibrio</taxon>
    </lineage>
</organism>
<dbReference type="PRINTS" id="PR00039">
    <property type="entry name" value="HTHLYSR"/>
</dbReference>
<reference evidence="7" key="1">
    <citation type="submission" date="2017-02" db="EMBL/GenBank/DDBJ databases">
        <authorList>
            <person name="Varghese N."/>
            <person name="Submissions S."/>
        </authorList>
    </citation>
    <scope>NUCLEOTIDE SEQUENCE [LARGE SCALE GENOMIC DNA]</scope>
    <source>
        <strain evidence="7">DSM 3072</strain>
    </source>
</reference>
<dbReference type="GO" id="GO:0032993">
    <property type="term" value="C:protein-DNA complex"/>
    <property type="evidence" value="ECO:0007669"/>
    <property type="project" value="TreeGrafter"/>
</dbReference>
<evidence type="ECO:0000313" key="6">
    <source>
        <dbReference type="EMBL" id="SKA60238.1"/>
    </source>
</evidence>
<keyword evidence="3 6" id="KW-0238">DNA-binding</keyword>
<dbReference type="Gene3D" id="1.10.10.10">
    <property type="entry name" value="Winged helix-like DNA-binding domain superfamily/Winged helix DNA-binding domain"/>
    <property type="match status" value="1"/>
</dbReference>
<protein>
    <submittedName>
        <fullName evidence="6">DNA-binding transcriptional regulator, LysR family</fullName>
    </submittedName>
</protein>
<dbReference type="AlphaFoldDB" id="A0A1T4V5H5"/>
<dbReference type="Proteomes" id="UP000242432">
    <property type="component" value="Unassembled WGS sequence"/>
</dbReference>
<dbReference type="PROSITE" id="PS50931">
    <property type="entry name" value="HTH_LYSR"/>
    <property type="match status" value="1"/>
</dbReference>
<dbReference type="PANTHER" id="PTHR30346:SF0">
    <property type="entry name" value="HCA OPERON TRANSCRIPTIONAL ACTIVATOR HCAR"/>
    <property type="match status" value="1"/>
</dbReference>
<keyword evidence="7" id="KW-1185">Reference proteome</keyword>
<keyword evidence="2" id="KW-0805">Transcription regulation</keyword>
<evidence type="ECO:0000256" key="4">
    <source>
        <dbReference type="ARBA" id="ARBA00023163"/>
    </source>
</evidence>
<feature type="domain" description="HTH lysR-type" evidence="5">
    <location>
        <begin position="1"/>
        <end position="58"/>
    </location>
</feature>
<evidence type="ECO:0000259" key="5">
    <source>
        <dbReference type="PROSITE" id="PS50931"/>
    </source>
</evidence>
<dbReference type="RefSeq" id="WP_078928375.1">
    <property type="nucleotide sequence ID" value="NZ_FUXX01000010.1"/>
</dbReference>
<dbReference type="InterPro" id="IPR000847">
    <property type="entry name" value="LysR_HTH_N"/>
</dbReference>
<dbReference type="GO" id="GO:0003700">
    <property type="term" value="F:DNA-binding transcription factor activity"/>
    <property type="evidence" value="ECO:0007669"/>
    <property type="project" value="InterPro"/>
</dbReference>
<dbReference type="Pfam" id="PF00126">
    <property type="entry name" value="HTH_1"/>
    <property type="match status" value="1"/>
</dbReference>
<comment type="similarity">
    <text evidence="1">Belongs to the LysR transcriptional regulatory family.</text>
</comment>